<feature type="signal peptide" evidence="1">
    <location>
        <begin position="1"/>
        <end position="18"/>
    </location>
</feature>
<reference evidence="3 5" key="2">
    <citation type="submission" date="2018-11" db="EMBL/GenBank/DDBJ databases">
        <authorList>
            <consortium name="Pathogen Informatics"/>
        </authorList>
    </citation>
    <scope>NUCLEOTIDE SEQUENCE [LARGE SCALE GENOMIC DNA]</scope>
    <source>
        <strain evidence="3 5">NCTC12929</strain>
    </source>
</reference>
<reference evidence="2 4" key="1">
    <citation type="submission" date="2018-06" db="EMBL/GenBank/DDBJ databases">
        <authorList>
            <consortium name="Pathogen Informatics"/>
            <person name="Doyle S."/>
        </authorList>
    </citation>
    <scope>NUCLEOTIDE SEQUENCE [LARGE SCALE GENOMIC DNA]</scope>
    <source>
        <strain evidence="2 4">NCTC11661</strain>
    </source>
</reference>
<keyword evidence="1" id="KW-0732">Signal</keyword>
<gene>
    <name evidence="2" type="ORF">NCTC11661_01678</name>
    <name evidence="3" type="ORF">NCTC12929_01889</name>
</gene>
<dbReference type="RefSeq" id="WP_002663973.1">
    <property type="nucleotide sequence ID" value="NZ_JAXFPJ010000003.1"/>
</dbReference>
<dbReference type="EMBL" id="UYIV01000001">
    <property type="protein sequence ID" value="VDH05355.1"/>
    <property type="molecule type" value="Genomic_DNA"/>
</dbReference>
<evidence type="ECO:0000313" key="2">
    <source>
        <dbReference type="EMBL" id="SUV52539.1"/>
    </source>
</evidence>
<protein>
    <submittedName>
        <fullName evidence="2">Uncharacterized protein</fullName>
    </submittedName>
</protein>
<dbReference type="EMBL" id="UFTJ01000003">
    <property type="protein sequence ID" value="SUV52539.1"/>
    <property type="molecule type" value="Genomic_DNA"/>
</dbReference>
<evidence type="ECO:0000313" key="4">
    <source>
        <dbReference type="Proteomes" id="UP000255515"/>
    </source>
</evidence>
<sequence>MKKIALLLGLTFGTFAFAQSSNLALLNGHLSSSQFINHLKASKAKLNAVSKTNFEGMEIQKYTAKNVSYDAISLAKLNIQNGLSADQPVMVNGKKITDTSILVVMDGFNVLKTEMIDGQKVVILAIENK</sequence>
<feature type="chain" id="PRO_5036333726" evidence="1">
    <location>
        <begin position="19"/>
        <end position="129"/>
    </location>
</feature>
<proteinExistence type="predicted"/>
<evidence type="ECO:0000313" key="5">
    <source>
        <dbReference type="Proteomes" id="UP000270205"/>
    </source>
</evidence>
<evidence type="ECO:0000313" key="3">
    <source>
        <dbReference type="EMBL" id="VDH05355.1"/>
    </source>
</evidence>
<dbReference type="Proteomes" id="UP000270205">
    <property type="component" value="Unassembled WGS sequence"/>
</dbReference>
<evidence type="ECO:0000256" key="1">
    <source>
        <dbReference type="SAM" id="SignalP"/>
    </source>
</evidence>
<accession>A0A380ZV11</accession>
<dbReference type="AlphaFoldDB" id="A0A380ZV11"/>
<name>A0A380ZV11_9FLAO</name>
<dbReference type="Proteomes" id="UP000255515">
    <property type="component" value="Unassembled WGS sequence"/>
</dbReference>
<organism evidence="2 4">
    <name type="scientific">Bergeyella zoohelcum</name>
    <dbReference type="NCBI Taxonomy" id="1015"/>
    <lineage>
        <taxon>Bacteria</taxon>
        <taxon>Pseudomonadati</taxon>
        <taxon>Bacteroidota</taxon>
        <taxon>Flavobacteriia</taxon>
        <taxon>Flavobacteriales</taxon>
        <taxon>Weeksellaceae</taxon>
        <taxon>Bergeyella</taxon>
    </lineage>
</organism>